<evidence type="ECO:0000256" key="1">
    <source>
        <dbReference type="SAM" id="MobiDB-lite"/>
    </source>
</evidence>
<feature type="transmembrane region" description="Helical" evidence="2">
    <location>
        <begin position="16"/>
        <end position="36"/>
    </location>
</feature>
<protein>
    <submittedName>
        <fullName evidence="3">Uncharacterized protein</fullName>
    </submittedName>
</protein>
<keyword evidence="2" id="KW-1133">Transmembrane helix</keyword>
<evidence type="ECO:0000313" key="4">
    <source>
        <dbReference type="Proteomes" id="UP001374803"/>
    </source>
</evidence>
<reference evidence="3" key="1">
    <citation type="submission" date="2021-12" db="EMBL/GenBank/DDBJ databases">
        <title>Discovery of the Pendulisporaceae a myxobacterial family with distinct sporulation behavior and unique specialized metabolism.</title>
        <authorList>
            <person name="Garcia R."/>
            <person name="Popoff A."/>
            <person name="Bader C.D."/>
            <person name="Loehr J."/>
            <person name="Walesch S."/>
            <person name="Walt C."/>
            <person name="Boldt J."/>
            <person name="Bunk B."/>
            <person name="Haeckl F.J.F.P.J."/>
            <person name="Gunesch A.P."/>
            <person name="Birkelbach J."/>
            <person name="Nuebel U."/>
            <person name="Pietschmann T."/>
            <person name="Bach T."/>
            <person name="Mueller R."/>
        </authorList>
    </citation>
    <scope>NUCLEOTIDE SEQUENCE</scope>
    <source>
        <strain evidence="3">MSr11367</strain>
    </source>
</reference>
<evidence type="ECO:0000313" key="3">
    <source>
        <dbReference type="EMBL" id="WXB09232.1"/>
    </source>
</evidence>
<sequence length="184" mass="20372">MRFEPSTSTFGVLERIHAIWLLATCLLATLFESFFAPLTRKRRGLRAFQRSYALDRLPPLTPEERRTLPTLSGCIACGLCDLGEGLRVARSSGVYAGTMDLMLASSRSMPDFDAAMRSFATVPEARLAELERRCPARIPMQKVAAFVRAKGLLEEEEVRASQGAIATKAPRARGRRANAERRGN</sequence>
<name>A0ABZ2LE72_9BACT</name>
<dbReference type="Proteomes" id="UP001374803">
    <property type="component" value="Chromosome"/>
</dbReference>
<keyword evidence="2" id="KW-0812">Transmembrane</keyword>
<dbReference type="EMBL" id="CP089983">
    <property type="protein sequence ID" value="WXB09232.1"/>
    <property type="molecule type" value="Genomic_DNA"/>
</dbReference>
<evidence type="ECO:0000256" key="2">
    <source>
        <dbReference type="SAM" id="Phobius"/>
    </source>
</evidence>
<gene>
    <name evidence="3" type="ORF">LVJ94_18600</name>
</gene>
<proteinExistence type="predicted"/>
<keyword evidence="2" id="KW-0472">Membrane</keyword>
<organism evidence="3 4">
    <name type="scientific">Pendulispora rubella</name>
    <dbReference type="NCBI Taxonomy" id="2741070"/>
    <lineage>
        <taxon>Bacteria</taxon>
        <taxon>Pseudomonadati</taxon>
        <taxon>Myxococcota</taxon>
        <taxon>Myxococcia</taxon>
        <taxon>Myxococcales</taxon>
        <taxon>Sorangiineae</taxon>
        <taxon>Pendulisporaceae</taxon>
        <taxon>Pendulispora</taxon>
    </lineage>
</organism>
<keyword evidence="4" id="KW-1185">Reference proteome</keyword>
<dbReference type="RefSeq" id="WP_394838903.1">
    <property type="nucleotide sequence ID" value="NZ_CP089929.1"/>
</dbReference>
<accession>A0ABZ2LE72</accession>
<feature type="region of interest" description="Disordered" evidence="1">
    <location>
        <begin position="161"/>
        <end position="184"/>
    </location>
</feature>